<reference evidence="1" key="2">
    <citation type="journal article" date="2022" name="New Phytol.">
        <title>Evolutionary transition to the ectomycorrhizal habit in the genomes of a hyperdiverse lineage of mushroom-forming fungi.</title>
        <authorList>
            <person name="Looney B."/>
            <person name="Miyauchi S."/>
            <person name="Morin E."/>
            <person name="Drula E."/>
            <person name="Courty P.E."/>
            <person name="Kohler A."/>
            <person name="Kuo A."/>
            <person name="LaButti K."/>
            <person name="Pangilinan J."/>
            <person name="Lipzen A."/>
            <person name="Riley R."/>
            <person name="Andreopoulos W."/>
            <person name="He G."/>
            <person name="Johnson J."/>
            <person name="Nolan M."/>
            <person name="Tritt A."/>
            <person name="Barry K.W."/>
            <person name="Grigoriev I.V."/>
            <person name="Nagy L.G."/>
            <person name="Hibbett D."/>
            <person name="Henrissat B."/>
            <person name="Matheny P.B."/>
            <person name="Labbe J."/>
            <person name="Martin F.M."/>
        </authorList>
    </citation>
    <scope>NUCLEOTIDE SEQUENCE</scope>
    <source>
        <strain evidence="1">EC-137</strain>
    </source>
</reference>
<dbReference type="EMBL" id="MU273490">
    <property type="protein sequence ID" value="KAI0035102.1"/>
    <property type="molecule type" value="Genomic_DNA"/>
</dbReference>
<protein>
    <submittedName>
        <fullName evidence="1">Replication fork protection component Swi3-domain-containing protein</fullName>
    </submittedName>
</protein>
<name>A0ACB8QTT8_9AGAM</name>
<organism evidence="1 2">
    <name type="scientific">Vararia minispora EC-137</name>
    <dbReference type="NCBI Taxonomy" id="1314806"/>
    <lineage>
        <taxon>Eukaryota</taxon>
        <taxon>Fungi</taxon>
        <taxon>Dikarya</taxon>
        <taxon>Basidiomycota</taxon>
        <taxon>Agaricomycotina</taxon>
        <taxon>Agaricomycetes</taxon>
        <taxon>Russulales</taxon>
        <taxon>Lachnocladiaceae</taxon>
        <taxon>Vararia</taxon>
    </lineage>
</organism>
<sequence length="451" mass="49483">MTSGNIDDIWDLPAETSLRASTSAAPPVPNASDSEKNNTGASGSHQAKRTLFLPSDGEDDQGRPSLPKPTSGSRNIDIDALFEDLDDIQDLAPTFDLDKFRREADARHAKAARAKFALDISSQTPANATGGSGIKGKNGAEDGDGNADEDREGEEGKRKKKKARAKLDETRLLGDEFGFPRLIKETKNFKPLGKGHETKDLDRVIEIYRFWAHRMWPKDRFVDTAQRVERLCHSRRMHVALSVWQDEAKGLVNGRKLPDEDVDIDFTGDPEDQLNGRVSSSSSRATSPASNRAHESRNIDEDNDGALFGPGSRAPTLPPSTPDVSSGHEDNLDDMDLDTVLADEARTAADADRFFEKSIPGPVAFATAPNELDDDAMWDMFDTIEVPLPPPQEKSALREEMDGDDDTTRDAMREAGLGALTSAPAANKPPSVRTVEARRRAEEEEWESMYA</sequence>
<accession>A0ACB8QTT8</accession>
<gene>
    <name evidence="1" type="ORF">K488DRAFT_83431</name>
</gene>
<keyword evidence="2" id="KW-1185">Reference proteome</keyword>
<reference evidence="1" key="1">
    <citation type="submission" date="2021-02" db="EMBL/GenBank/DDBJ databases">
        <authorList>
            <consortium name="DOE Joint Genome Institute"/>
            <person name="Ahrendt S."/>
            <person name="Looney B.P."/>
            <person name="Miyauchi S."/>
            <person name="Morin E."/>
            <person name="Drula E."/>
            <person name="Courty P.E."/>
            <person name="Chicoki N."/>
            <person name="Fauchery L."/>
            <person name="Kohler A."/>
            <person name="Kuo A."/>
            <person name="Labutti K."/>
            <person name="Pangilinan J."/>
            <person name="Lipzen A."/>
            <person name="Riley R."/>
            <person name="Andreopoulos W."/>
            <person name="He G."/>
            <person name="Johnson J."/>
            <person name="Barry K.W."/>
            <person name="Grigoriev I.V."/>
            <person name="Nagy L."/>
            <person name="Hibbett D."/>
            <person name="Henrissat B."/>
            <person name="Matheny P.B."/>
            <person name="Labbe J."/>
            <person name="Martin F."/>
        </authorList>
    </citation>
    <scope>NUCLEOTIDE SEQUENCE</scope>
    <source>
        <strain evidence="1">EC-137</strain>
    </source>
</reference>
<proteinExistence type="predicted"/>
<dbReference type="Proteomes" id="UP000814128">
    <property type="component" value="Unassembled WGS sequence"/>
</dbReference>
<evidence type="ECO:0000313" key="1">
    <source>
        <dbReference type="EMBL" id="KAI0035102.1"/>
    </source>
</evidence>
<comment type="caution">
    <text evidence="1">The sequence shown here is derived from an EMBL/GenBank/DDBJ whole genome shotgun (WGS) entry which is preliminary data.</text>
</comment>
<evidence type="ECO:0000313" key="2">
    <source>
        <dbReference type="Proteomes" id="UP000814128"/>
    </source>
</evidence>